<dbReference type="PROSITE" id="PS00523">
    <property type="entry name" value="SULFATASE_1"/>
    <property type="match status" value="1"/>
</dbReference>
<dbReference type="Gene3D" id="3.30.1120.10">
    <property type="match status" value="1"/>
</dbReference>
<evidence type="ECO:0000313" key="7">
    <source>
        <dbReference type="EMBL" id="KQC28681.1"/>
    </source>
</evidence>
<feature type="domain" description="Sulfatase N-terminal" evidence="6">
    <location>
        <begin position="27"/>
        <end position="392"/>
    </location>
</feature>
<keyword evidence="4" id="KW-0106">Calcium</keyword>
<dbReference type="InterPro" id="IPR050738">
    <property type="entry name" value="Sulfatase"/>
</dbReference>
<dbReference type="AlphaFoldDB" id="A0A0Q0XIY7"/>
<feature type="signal peptide" evidence="5">
    <location>
        <begin position="1"/>
        <end position="18"/>
    </location>
</feature>
<dbReference type="PANTHER" id="PTHR42693:SF53">
    <property type="entry name" value="ENDO-4-O-SULFATASE"/>
    <property type="match status" value="1"/>
</dbReference>
<dbReference type="PATRIC" id="fig|1547436.3.peg.267"/>
<evidence type="ECO:0000256" key="4">
    <source>
        <dbReference type="ARBA" id="ARBA00022837"/>
    </source>
</evidence>
<comment type="similarity">
    <text evidence="1">Belongs to the sulfatase family.</text>
</comment>
<evidence type="ECO:0000256" key="3">
    <source>
        <dbReference type="ARBA" id="ARBA00022801"/>
    </source>
</evidence>
<dbReference type="STRING" id="346185.AAY42_01275"/>
<dbReference type="Proteomes" id="UP000050827">
    <property type="component" value="Unassembled WGS sequence"/>
</dbReference>
<dbReference type="Pfam" id="PF00884">
    <property type="entry name" value="Sulfatase"/>
    <property type="match status" value="1"/>
</dbReference>
<organism evidence="7 8">
    <name type="scientific">Flagellimonas eckloniae</name>
    <dbReference type="NCBI Taxonomy" id="346185"/>
    <lineage>
        <taxon>Bacteria</taxon>
        <taxon>Pseudomonadati</taxon>
        <taxon>Bacteroidota</taxon>
        <taxon>Flavobacteriia</taxon>
        <taxon>Flavobacteriales</taxon>
        <taxon>Flavobacteriaceae</taxon>
        <taxon>Flagellimonas</taxon>
    </lineage>
</organism>
<gene>
    <name evidence="7" type="ORF">AAY42_01275</name>
</gene>
<accession>A0A0Q0XIY7</accession>
<keyword evidence="3" id="KW-0378">Hydrolase</keyword>
<feature type="chain" id="PRO_5006186549" description="Sulfatase N-terminal domain-containing protein" evidence="5">
    <location>
        <begin position="19"/>
        <end position="510"/>
    </location>
</feature>
<dbReference type="PROSITE" id="PS51257">
    <property type="entry name" value="PROKAR_LIPOPROTEIN"/>
    <property type="match status" value="1"/>
</dbReference>
<keyword evidence="2" id="KW-0479">Metal-binding</keyword>
<dbReference type="GO" id="GO:0046872">
    <property type="term" value="F:metal ion binding"/>
    <property type="evidence" value="ECO:0007669"/>
    <property type="project" value="UniProtKB-KW"/>
</dbReference>
<dbReference type="InterPro" id="IPR000917">
    <property type="entry name" value="Sulfatase_N"/>
</dbReference>
<dbReference type="PANTHER" id="PTHR42693">
    <property type="entry name" value="ARYLSULFATASE FAMILY MEMBER"/>
    <property type="match status" value="1"/>
</dbReference>
<dbReference type="EMBL" id="LCTZ01000002">
    <property type="protein sequence ID" value="KQC28681.1"/>
    <property type="molecule type" value="Genomic_DNA"/>
</dbReference>
<evidence type="ECO:0000256" key="1">
    <source>
        <dbReference type="ARBA" id="ARBA00008779"/>
    </source>
</evidence>
<dbReference type="InterPro" id="IPR024607">
    <property type="entry name" value="Sulfatase_CS"/>
</dbReference>
<comment type="caution">
    <text evidence="7">The sequence shown here is derived from an EMBL/GenBank/DDBJ whole genome shotgun (WGS) entry which is preliminary data.</text>
</comment>
<evidence type="ECO:0000313" key="8">
    <source>
        <dbReference type="Proteomes" id="UP000050827"/>
    </source>
</evidence>
<sequence>MMKLVLSLYLLMAIGCTAKKEVIKSTPNIIIIYADDLGYGDVSCYNKQSKISTPNIDKLAKNGILFTDAHSPSGICSPSRYGILTGRYSWRTIRKRGNPKPGEQPWINQGRVTIASMLRDYGYNTAVIGKWGLGSDWKAAAKPTREGIDISANGIDYNKPIYSGKPVGFTHEEVHLWYGQNYYKRKYPCHDVPGTKEHSDGGRWYFENGISKNGNPQFDQFDMEEAQMHYIARSVDYINAAAKNSKSTGYNLKNDAPFFLYYAPHIPHYPHVPAKQFQGTSGLGLYGDFVKELDWAVGEIITALEKNNILDETLIIFTSDNGPESQTFGYIKEYGHYAMKDFRGVKRDLWQGGHTTPFIVSYPNKITKTGTESNRLISQTDILSTIADYLDIKLDNKGAEDSYSFLDEIIDGFEVKDKREVAIHHSASGKLAIRQGDWVFINSNEGRDNEEPDWFKENIGVVPHNEDFELFNLRKDAQQTTNLVKEYPEKVKELKKLLTQYVDEGRTLVR</sequence>
<dbReference type="CDD" id="cd16143">
    <property type="entry name" value="ARS_like"/>
    <property type="match status" value="1"/>
</dbReference>
<dbReference type="OrthoDB" id="9765065at2"/>
<keyword evidence="8" id="KW-1185">Reference proteome</keyword>
<name>A0A0Q0XIY7_9FLAO</name>
<protein>
    <recommendedName>
        <fullName evidence="6">Sulfatase N-terminal domain-containing protein</fullName>
    </recommendedName>
</protein>
<reference evidence="7 8" key="1">
    <citation type="submission" date="2015-04" db="EMBL/GenBank/DDBJ databases">
        <title>Complete genome of flavobacterium.</title>
        <authorList>
            <person name="Kwon Y.M."/>
            <person name="Kim S.-J."/>
        </authorList>
    </citation>
    <scope>NUCLEOTIDE SEQUENCE [LARGE SCALE GENOMIC DNA]</scope>
    <source>
        <strain evidence="7 8">DK169</strain>
    </source>
</reference>
<evidence type="ECO:0000259" key="6">
    <source>
        <dbReference type="Pfam" id="PF00884"/>
    </source>
</evidence>
<dbReference type="Gene3D" id="3.40.720.10">
    <property type="entry name" value="Alkaline Phosphatase, subunit A"/>
    <property type="match status" value="1"/>
</dbReference>
<proteinExistence type="inferred from homology"/>
<dbReference type="RefSeq" id="WP_055392203.1">
    <property type="nucleotide sequence ID" value="NZ_LCTZ01000002.1"/>
</dbReference>
<evidence type="ECO:0000256" key="2">
    <source>
        <dbReference type="ARBA" id="ARBA00022723"/>
    </source>
</evidence>
<evidence type="ECO:0000256" key="5">
    <source>
        <dbReference type="SAM" id="SignalP"/>
    </source>
</evidence>
<dbReference type="InterPro" id="IPR017850">
    <property type="entry name" value="Alkaline_phosphatase_core_sf"/>
</dbReference>
<keyword evidence="5" id="KW-0732">Signal</keyword>
<dbReference type="SUPFAM" id="SSF53649">
    <property type="entry name" value="Alkaline phosphatase-like"/>
    <property type="match status" value="1"/>
</dbReference>
<dbReference type="GO" id="GO:0004065">
    <property type="term" value="F:arylsulfatase activity"/>
    <property type="evidence" value="ECO:0007669"/>
    <property type="project" value="TreeGrafter"/>
</dbReference>